<dbReference type="InterPro" id="IPR036164">
    <property type="entry name" value="bL21-like_sf"/>
</dbReference>
<dbReference type="GO" id="GO:0019843">
    <property type="term" value="F:rRNA binding"/>
    <property type="evidence" value="ECO:0007669"/>
    <property type="project" value="UniProtKB-UniRule"/>
</dbReference>
<reference evidence="8" key="1">
    <citation type="journal article" date="2021" name="PeerJ">
        <title>Extensive microbial diversity within the chicken gut microbiome revealed by metagenomics and culture.</title>
        <authorList>
            <person name="Gilroy R."/>
            <person name="Ravi A."/>
            <person name="Getino M."/>
            <person name="Pursley I."/>
            <person name="Horton D.L."/>
            <person name="Alikhan N.F."/>
            <person name="Baker D."/>
            <person name="Gharbi K."/>
            <person name="Hall N."/>
            <person name="Watson M."/>
            <person name="Adriaenssens E.M."/>
            <person name="Foster-Nyarko E."/>
            <person name="Jarju S."/>
            <person name="Secka A."/>
            <person name="Antonio M."/>
            <person name="Oren A."/>
            <person name="Chaudhuri R.R."/>
            <person name="La Ragione R."/>
            <person name="Hildebrand F."/>
            <person name="Pallen M.J."/>
        </authorList>
    </citation>
    <scope>NUCLEOTIDE SEQUENCE</scope>
    <source>
        <strain evidence="8">A5-1222</strain>
    </source>
</reference>
<name>A0A9E2KV91_9BACT</name>
<keyword evidence="5 6" id="KW-0687">Ribonucleoprotein</keyword>
<organism evidence="8 9">
    <name type="scientific">Candidatus Ureaplasma intestinipullorum</name>
    <dbReference type="NCBI Taxonomy" id="2838770"/>
    <lineage>
        <taxon>Bacteria</taxon>
        <taxon>Bacillati</taxon>
        <taxon>Mycoplasmatota</taxon>
        <taxon>Mycoplasmoidales</taxon>
        <taxon>Mycoplasmoidaceae</taxon>
        <taxon>Ureaplasma</taxon>
    </lineage>
</organism>
<evidence type="ECO:0000256" key="6">
    <source>
        <dbReference type="HAMAP-Rule" id="MF_01363"/>
    </source>
</evidence>
<gene>
    <name evidence="6 8" type="primary">rplU</name>
    <name evidence="8" type="ORF">H9897_01515</name>
</gene>
<comment type="caution">
    <text evidence="8">The sequence shown here is derived from an EMBL/GenBank/DDBJ whole genome shotgun (WGS) entry which is preliminary data.</text>
</comment>
<dbReference type="SUPFAM" id="SSF141091">
    <property type="entry name" value="L21p-like"/>
    <property type="match status" value="1"/>
</dbReference>
<dbReference type="HAMAP" id="MF_01363">
    <property type="entry name" value="Ribosomal_bL21"/>
    <property type="match status" value="1"/>
</dbReference>
<dbReference type="GO" id="GO:0005737">
    <property type="term" value="C:cytoplasm"/>
    <property type="evidence" value="ECO:0007669"/>
    <property type="project" value="UniProtKB-ARBA"/>
</dbReference>
<reference evidence="8" key="2">
    <citation type="submission" date="2021-04" db="EMBL/GenBank/DDBJ databases">
        <authorList>
            <person name="Gilroy R."/>
        </authorList>
    </citation>
    <scope>NUCLEOTIDE SEQUENCE</scope>
    <source>
        <strain evidence="8">A5-1222</strain>
    </source>
</reference>
<dbReference type="PANTHER" id="PTHR21349:SF0">
    <property type="entry name" value="LARGE RIBOSOMAL SUBUNIT PROTEIN BL21M"/>
    <property type="match status" value="1"/>
</dbReference>
<evidence type="ECO:0000256" key="2">
    <source>
        <dbReference type="ARBA" id="ARBA00022730"/>
    </source>
</evidence>
<comment type="function">
    <text evidence="6 7">This protein binds to 23S rRNA in the presence of protein L20.</text>
</comment>
<dbReference type="PROSITE" id="PS01169">
    <property type="entry name" value="RIBOSOMAL_L21"/>
    <property type="match status" value="1"/>
</dbReference>
<comment type="similarity">
    <text evidence="1 6 7">Belongs to the bacterial ribosomal protein bL21 family.</text>
</comment>
<evidence type="ECO:0000256" key="4">
    <source>
        <dbReference type="ARBA" id="ARBA00022980"/>
    </source>
</evidence>
<dbReference type="EMBL" id="JAHLFM010000023">
    <property type="protein sequence ID" value="MBU3830815.1"/>
    <property type="molecule type" value="Genomic_DNA"/>
</dbReference>
<proteinExistence type="inferred from homology"/>
<evidence type="ECO:0000256" key="3">
    <source>
        <dbReference type="ARBA" id="ARBA00022884"/>
    </source>
</evidence>
<comment type="subunit">
    <text evidence="6">Part of the 50S ribosomal subunit. Contacts protein L20.</text>
</comment>
<accession>A0A9E2KV91</accession>
<dbReference type="Proteomes" id="UP000824247">
    <property type="component" value="Unassembled WGS sequence"/>
</dbReference>
<dbReference type="Pfam" id="PF00829">
    <property type="entry name" value="Ribosomal_L21p"/>
    <property type="match status" value="1"/>
</dbReference>
<dbReference type="NCBIfam" id="TIGR00061">
    <property type="entry name" value="L21"/>
    <property type="match status" value="1"/>
</dbReference>
<evidence type="ECO:0000256" key="5">
    <source>
        <dbReference type="ARBA" id="ARBA00023274"/>
    </source>
</evidence>
<dbReference type="InterPro" id="IPR028909">
    <property type="entry name" value="bL21-like"/>
</dbReference>
<protein>
    <recommendedName>
        <fullName evidence="6">Large ribosomal subunit protein bL21</fullName>
    </recommendedName>
</protein>
<dbReference type="GO" id="GO:0005840">
    <property type="term" value="C:ribosome"/>
    <property type="evidence" value="ECO:0007669"/>
    <property type="project" value="UniProtKB-KW"/>
</dbReference>
<evidence type="ECO:0000256" key="7">
    <source>
        <dbReference type="RuleBase" id="RU000562"/>
    </source>
</evidence>
<keyword evidence="3 6" id="KW-0694">RNA-binding</keyword>
<keyword evidence="4 6" id="KW-0689">Ribosomal protein</keyword>
<evidence type="ECO:0000256" key="1">
    <source>
        <dbReference type="ARBA" id="ARBA00008563"/>
    </source>
</evidence>
<sequence length="99" mass="11461">MFAIFETGGKQYKVQQGDTIYVEKLDVADGKEVKFENILMVDNKFGQPYVKGASVVAVVEKHGRNKKIRIIKFKSKKHYYKRQGHRQPYTKLIIKSINA</sequence>
<keyword evidence="2 6" id="KW-0699">rRNA-binding</keyword>
<dbReference type="GO" id="GO:1990904">
    <property type="term" value="C:ribonucleoprotein complex"/>
    <property type="evidence" value="ECO:0007669"/>
    <property type="project" value="UniProtKB-KW"/>
</dbReference>
<evidence type="ECO:0000313" key="8">
    <source>
        <dbReference type="EMBL" id="MBU3830815.1"/>
    </source>
</evidence>
<dbReference type="GO" id="GO:0006412">
    <property type="term" value="P:translation"/>
    <property type="evidence" value="ECO:0007669"/>
    <property type="project" value="UniProtKB-UniRule"/>
</dbReference>
<dbReference type="InterPro" id="IPR018258">
    <property type="entry name" value="Ribosomal_bL21_CS"/>
</dbReference>
<dbReference type="InterPro" id="IPR001787">
    <property type="entry name" value="Ribosomal_bL21"/>
</dbReference>
<dbReference type="PANTHER" id="PTHR21349">
    <property type="entry name" value="50S RIBOSOMAL PROTEIN L21"/>
    <property type="match status" value="1"/>
</dbReference>
<evidence type="ECO:0000313" key="9">
    <source>
        <dbReference type="Proteomes" id="UP000824247"/>
    </source>
</evidence>
<dbReference type="AlphaFoldDB" id="A0A9E2KV91"/>
<dbReference type="GO" id="GO:0003735">
    <property type="term" value="F:structural constituent of ribosome"/>
    <property type="evidence" value="ECO:0007669"/>
    <property type="project" value="InterPro"/>
</dbReference>